<protein>
    <recommendedName>
        <fullName evidence="2">TPM domain-containing protein</fullName>
    </recommendedName>
</protein>
<dbReference type="EMBL" id="AP027732">
    <property type="protein sequence ID" value="BDZ51064.1"/>
    <property type="molecule type" value="Genomic_DNA"/>
</dbReference>
<evidence type="ECO:0000313" key="3">
    <source>
        <dbReference type="EMBL" id="BDZ51064.1"/>
    </source>
</evidence>
<sequence>MWRVSYDTQHGTTELGSAELGNSEIGIEHRPRSARAHSIRLAVVGVLVAVAAALTLAPAPAAHATAPVDLHGAYVLDEAGVLSAADKTKIKASLDTLQTDTGITLLVVYVPTFTSPSDRAQWGPRPPS</sequence>
<keyword evidence="1" id="KW-1133">Transmembrane helix</keyword>
<evidence type="ECO:0000259" key="2">
    <source>
        <dbReference type="Pfam" id="PF04536"/>
    </source>
</evidence>
<dbReference type="Pfam" id="PF04536">
    <property type="entry name" value="TPM_phosphatase"/>
    <property type="match status" value="1"/>
</dbReference>
<keyword evidence="1" id="KW-0812">Transmembrane</keyword>
<keyword evidence="4" id="KW-1185">Reference proteome</keyword>
<reference evidence="4" key="1">
    <citation type="journal article" date="2019" name="Int. J. Syst. Evol. Microbiol.">
        <title>The Global Catalogue of Microorganisms (GCM) 10K type strain sequencing project: providing services to taxonomists for standard genome sequencing and annotation.</title>
        <authorList>
            <consortium name="The Broad Institute Genomics Platform"/>
            <consortium name="The Broad Institute Genome Sequencing Center for Infectious Disease"/>
            <person name="Wu L."/>
            <person name="Ma J."/>
        </authorList>
    </citation>
    <scope>NUCLEOTIDE SEQUENCE [LARGE SCALE GENOMIC DNA]</scope>
    <source>
        <strain evidence="4">NBRC 108728</strain>
    </source>
</reference>
<organism evidence="3 4">
    <name type="scientific">Frondihabitans sucicola</name>
    <dbReference type="NCBI Taxonomy" id="1268041"/>
    <lineage>
        <taxon>Bacteria</taxon>
        <taxon>Bacillati</taxon>
        <taxon>Actinomycetota</taxon>
        <taxon>Actinomycetes</taxon>
        <taxon>Micrococcales</taxon>
        <taxon>Microbacteriaceae</taxon>
        <taxon>Frondihabitans</taxon>
    </lineage>
</organism>
<proteinExistence type="predicted"/>
<feature type="transmembrane region" description="Helical" evidence="1">
    <location>
        <begin position="39"/>
        <end position="59"/>
    </location>
</feature>
<accession>A0ABN6Y199</accession>
<dbReference type="InterPro" id="IPR007621">
    <property type="entry name" value="TPM_dom"/>
</dbReference>
<dbReference type="Gene3D" id="3.10.310.50">
    <property type="match status" value="1"/>
</dbReference>
<dbReference type="Proteomes" id="UP001321486">
    <property type="component" value="Chromosome"/>
</dbReference>
<name>A0ABN6Y199_9MICO</name>
<gene>
    <name evidence="3" type="ORF">GCM10025867_33050</name>
</gene>
<keyword evidence="1" id="KW-0472">Membrane</keyword>
<evidence type="ECO:0000256" key="1">
    <source>
        <dbReference type="SAM" id="Phobius"/>
    </source>
</evidence>
<feature type="domain" description="TPM" evidence="2">
    <location>
        <begin position="75"/>
        <end position="121"/>
    </location>
</feature>
<evidence type="ECO:0000313" key="4">
    <source>
        <dbReference type="Proteomes" id="UP001321486"/>
    </source>
</evidence>